<name>A0A9P8LLT3_9EUKA</name>
<dbReference type="PROSITE" id="PS00383">
    <property type="entry name" value="TYR_PHOSPHATASE_1"/>
    <property type="match status" value="1"/>
</dbReference>
<dbReference type="PANTHER" id="PTHR10807:SF128">
    <property type="entry name" value="PHOSPHATIDYLINOSITOL-3,5-BISPHOSPHATE 3-PHOSPHATASE"/>
    <property type="match status" value="1"/>
</dbReference>
<dbReference type="PROSITE" id="PS51339">
    <property type="entry name" value="PPASE_MYOTUBULARIN"/>
    <property type="match status" value="1"/>
</dbReference>
<dbReference type="RefSeq" id="XP_067761201.1">
    <property type="nucleotide sequence ID" value="XM_067910514.1"/>
</dbReference>
<accession>A0A9P8LLT3</accession>
<comment type="caution">
    <text evidence="4">The sequence shown here is derived from an EMBL/GenBank/DDBJ whole genome shotgun (WGS) entry which is preliminary data.</text>
</comment>
<dbReference type="PANTHER" id="PTHR10807">
    <property type="entry name" value="MYOTUBULARIN-RELATED"/>
    <property type="match status" value="1"/>
</dbReference>
<feature type="binding site" evidence="2">
    <location>
        <begin position="486"/>
        <end position="487"/>
    </location>
    <ligand>
        <name>substrate</name>
    </ligand>
</feature>
<dbReference type="Proteomes" id="UP000018208">
    <property type="component" value="Unassembled WGS sequence"/>
</dbReference>
<dbReference type="GO" id="GO:0005737">
    <property type="term" value="C:cytoplasm"/>
    <property type="evidence" value="ECO:0007669"/>
    <property type="project" value="TreeGrafter"/>
</dbReference>
<organism evidence="4 5">
    <name type="scientific">Spironucleus salmonicida</name>
    <dbReference type="NCBI Taxonomy" id="348837"/>
    <lineage>
        <taxon>Eukaryota</taxon>
        <taxon>Metamonada</taxon>
        <taxon>Diplomonadida</taxon>
        <taxon>Hexamitidae</taxon>
        <taxon>Hexamitinae</taxon>
        <taxon>Spironucleus</taxon>
    </lineage>
</organism>
<feature type="active site" description="Phosphocysteine intermediate" evidence="1">
    <location>
        <position position="571"/>
    </location>
</feature>
<dbReference type="GeneID" id="94300731"/>
<evidence type="ECO:0000256" key="2">
    <source>
        <dbReference type="PIRSR" id="PIRSR630564-2"/>
    </source>
</evidence>
<evidence type="ECO:0000259" key="3">
    <source>
        <dbReference type="PROSITE" id="PS51339"/>
    </source>
</evidence>
<evidence type="ECO:0000256" key="1">
    <source>
        <dbReference type="PIRSR" id="PIRSR630564-1"/>
    </source>
</evidence>
<proteinExistence type="predicted"/>
<gene>
    <name evidence="4" type="ORF">SS50377_26708</name>
</gene>
<feature type="domain" description="Myotubularin phosphatase" evidence="3">
    <location>
        <begin position="345"/>
        <end position="785"/>
    </location>
</feature>
<dbReference type="OrthoDB" id="271628at2759"/>
<reference evidence="4 5" key="1">
    <citation type="journal article" date="2014" name="PLoS Genet.">
        <title>The Genome of Spironucleus salmonicida Highlights a Fish Pathogen Adapted to Fluctuating Environments.</title>
        <authorList>
            <person name="Xu F."/>
            <person name="Jerlstrom-Hultqvist J."/>
            <person name="Einarsson E."/>
            <person name="Astvaldsson A."/>
            <person name="Svard S.G."/>
            <person name="Andersson J.O."/>
        </authorList>
    </citation>
    <scope>NUCLEOTIDE SEQUENCE [LARGE SCALE GENOMIC DNA]</scope>
    <source>
        <strain evidence="4 5">ATCC 50377</strain>
    </source>
</reference>
<dbReference type="InterPro" id="IPR030564">
    <property type="entry name" value="Myotubularin"/>
</dbReference>
<dbReference type="InterPro" id="IPR029021">
    <property type="entry name" value="Prot-tyrosine_phosphatase-like"/>
</dbReference>
<dbReference type="AlphaFoldDB" id="A0A9P8LLT3"/>
<dbReference type="CDD" id="cd14507">
    <property type="entry name" value="PTP-MTM-like"/>
    <property type="match status" value="1"/>
</dbReference>
<evidence type="ECO:0000313" key="5">
    <source>
        <dbReference type="Proteomes" id="UP000018208"/>
    </source>
</evidence>
<protein>
    <submittedName>
        <fullName evidence="4">Myotubularin-related family protein</fullName>
    </submittedName>
</protein>
<dbReference type="InterPro" id="IPR010569">
    <property type="entry name" value="Myotubularin-like_Pase_dom"/>
</dbReference>
<dbReference type="EMBL" id="AUWU02000007">
    <property type="protein sequence ID" value="KAH0570428.1"/>
    <property type="molecule type" value="Genomic_DNA"/>
</dbReference>
<dbReference type="Pfam" id="PF06602">
    <property type="entry name" value="Myotub-related"/>
    <property type="match status" value="1"/>
</dbReference>
<sequence>MKPFNTKQNIPGIIPYNQNGQLVVTNFKLLFQTPQFCLLQLPLRFIKDIKIQEDKSILFKTFSVLQFTISGNITKGIAMIHGFMSPEFSKFQIFWDFRAVQKIYIQQGTLNHLSVIYSYQNKRLFKDLQVQKVENGRFLYDPFMEYSRLGVKISLPSTEQLATMIFGQIIDQHLLAYLLNTKPQYKPEHYLKSASALLTQNIQNIKYGEEFSNQLINFYYDPRCLFDSDQQFYTTLEAHPQNTKEFLQNYEITQKELKEQLIQDEKLSEEASDSQPALIAQTKSIFKNIKNAVKQQFQQNTASQPQVLQHPLVFASESYGHGLFFKSTYFLQSPVLRYHLKNFISNKLPKFDSLHSPQLMNNIKISYLNTNYLHSPTYPCILAVPIALSDSDIVRAMKFRSRGRACTLSYNYKSATLSRSAQPGSGFGLSRENEDEKLLKEMSNNKLIVFDARPKISAIGNVLSGKGFESKSAYPFAQTYYCGIQNIHAIRDSQEIIAKGLYDYLSGKESAENMRDFSRIQDIIQQEGTKSEIYRVFYSSKWFDHLQLILFSSNSIAQLITEQKQSVMVHCSDGWDRTSQLTSISMLLMDNYYRTIRGFLILIQKEWLSFGHMFATRNRQFASTKASRRKDKEYFSYVEEFNINNTFEERSTDIINGQDPKQLPLKQSNLRFSASQTSPIFFQFLDAVYQVIMQHPTKFEFNSDLLVFLAIACMSGKYGDFQCDNERMRVDHSIYTATSSCFDYIIQNPDKFVNVCYRNVDLEKQQEVISCSWVSQDLTIFWELWNQY</sequence>
<evidence type="ECO:0000313" key="4">
    <source>
        <dbReference type="EMBL" id="KAH0570428.1"/>
    </source>
</evidence>
<keyword evidence="5" id="KW-1185">Reference proteome</keyword>
<dbReference type="SUPFAM" id="SSF52799">
    <property type="entry name" value="(Phosphotyrosine protein) phosphatases II"/>
    <property type="match status" value="1"/>
</dbReference>
<feature type="binding site" evidence="2">
    <location>
        <begin position="571"/>
        <end position="577"/>
    </location>
    <ligand>
        <name>substrate</name>
    </ligand>
</feature>
<dbReference type="InterPro" id="IPR016130">
    <property type="entry name" value="Tyr_Pase_AS"/>
</dbReference>
<dbReference type="KEGG" id="ssao:94300731"/>